<feature type="transmembrane region" description="Helical" evidence="2">
    <location>
        <begin position="34"/>
        <end position="59"/>
    </location>
</feature>
<feature type="coiled-coil region" evidence="1">
    <location>
        <begin position="59"/>
        <end position="86"/>
    </location>
</feature>
<evidence type="ECO:0000313" key="4">
    <source>
        <dbReference type="Proteomes" id="UP000722459"/>
    </source>
</evidence>
<sequence length="243" mass="27993">MNRKITTAIIIIAILALIVSLPFAEQIIPKELYAEYGVLIMIVPVIVLIVLLIIIGSVIEKIANKKPKLEDQRNELVQELKIAEKQFLKHKIDKKTYDGISKKKNSKLIEVESNIDSQKKGSLSEKEVKKLDGISKKKQKVLKGLLEQKHKKVHELKITEKSYLKRKIDEKTFKQIRSKISEELISIDSKIKIIQTTEQIKSLEMELKTGAKEIAKQKKSSDKRKKQLTELEMLEEDLLSQMR</sequence>
<keyword evidence="2" id="KW-0472">Membrane</keyword>
<evidence type="ECO:0000313" key="3">
    <source>
        <dbReference type="EMBL" id="MBT4870004.1"/>
    </source>
</evidence>
<reference evidence="3" key="1">
    <citation type="journal article" date="2021" name="ISME J.">
        <title>Mercury methylation by metabolically versatile and cosmopolitan marine bacteria.</title>
        <authorList>
            <person name="Lin H."/>
            <person name="Ascher D.B."/>
            <person name="Myung Y."/>
            <person name="Lamborg C.H."/>
            <person name="Hallam S.J."/>
            <person name="Gionfriddo C.M."/>
            <person name="Holt K.E."/>
            <person name="Moreau J.W."/>
        </authorList>
    </citation>
    <scope>NUCLEOTIDE SEQUENCE</scope>
    <source>
        <strain evidence="3">SI075_bin30</strain>
    </source>
</reference>
<keyword evidence="1" id="KW-0175">Coiled coil</keyword>
<gene>
    <name evidence="3" type="ORF">HON47_00320</name>
</gene>
<evidence type="ECO:0000256" key="2">
    <source>
        <dbReference type="SAM" id="Phobius"/>
    </source>
</evidence>
<organism evidence="3 4">
    <name type="scientific">Candidatus Iainarchaeum sp</name>
    <dbReference type="NCBI Taxonomy" id="3101447"/>
    <lineage>
        <taxon>Archaea</taxon>
        <taxon>Candidatus Iainarchaeota</taxon>
        <taxon>Candidatus Iainarchaeia</taxon>
        <taxon>Candidatus Iainarchaeales</taxon>
        <taxon>Candidatus Iainarchaeaceae</taxon>
        <taxon>Candidatus Iainarchaeum</taxon>
    </lineage>
</organism>
<keyword evidence="2" id="KW-1133">Transmembrane helix</keyword>
<dbReference type="EMBL" id="JABJNZ010000011">
    <property type="protein sequence ID" value="MBT4870004.1"/>
    <property type="molecule type" value="Genomic_DNA"/>
</dbReference>
<name>A0A8T5GCZ8_9ARCH</name>
<accession>A0A8T5GCZ8</accession>
<comment type="caution">
    <text evidence="3">The sequence shown here is derived from an EMBL/GenBank/DDBJ whole genome shotgun (WGS) entry which is preliminary data.</text>
</comment>
<evidence type="ECO:0000256" key="1">
    <source>
        <dbReference type="SAM" id="Coils"/>
    </source>
</evidence>
<dbReference type="AlphaFoldDB" id="A0A8T5GCZ8"/>
<keyword evidence="2" id="KW-0812">Transmembrane</keyword>
<protein>
    <submittedName>
        <fullName evidence="3">Uncharacterized protein</fullName>
    </submittedName>
</protein>
<dbReference type="Proteomes" id="UP000722459">
    <property type="component" value="Unassembled WGS sequence"/>
</dbReference>
<proteinExistence type="predicted"/>